<evidence type="ECO:0000313" key="1">
    <source>
        <dbReference type="EMBL" id="CAG8839017.1"/>
    </source>
</evidence>
<keyword evidence="2" id="KW-1185">Reference proteome</keyword>
<dbReference type="EMBL" id="CAJVQC010122285">
    <property type="protein sequence ID" value="CAG8839017.1"/>
    <property type="molecule type" value="Genomic_DNA"/>
</dbReference>
<name>A0ACA9SGG1_9GLOM</name>
<evidence type="ECO:0000313" key="2">
    <source>
        <dbReference type="Proteomes" id="UP000789920"/>
    </source>
</evidence>
<dbReference type="Proteomes" id="UP000789920">
    <property type="component" value="Unassembled WGS sequence"/>
</dbReference>
<sequence>WQNADHHADFINHVHGRLHGSSMVIGKMRILSISSQTMVFLAHFPFMKTA</sequence>
<organism evidence="1 2">
    <name type="scientific">Racocetra persica</name>
    <dbReference type="NCBI Taxonomy" id="160502"/>
    <lineage>
        <taxon>Eukaryota</taxon>
        <taxon>Fungi</taxon>
        <taxon>Fungi incertae sedis</taxon>
        <taxon>Mucoromycota</taxon>
        <taxon>Glomeromycotina</taxon>
        <taxon>Glomeromycetes</taxon>
        <taxon>Diversisporales</taxon>
        <taxon>Gigasporaceae</taxon>
        <taxon>Racocetra</taxon>
    </lineage>
</organism>
<protein>
    <submittedName>
        <fullName evidence="1">15268_t:CDS:1</fullName>
    </submittedName>
</protein>
<accession>A0ACA9SGG1</accession>
<reference evidence="1" key="1">
    <citation type="submission" date="2021-06" db="EMBL/GenBank/DDBJ databases">
        <authorList>
            <person name="Kallberg Y."/>
            <person name="Tangrot J."/>
            <person name="Rosling A."/>
        </authorList>
    </citation>
    <scope>NUCLEOTIDE SEQUENCE</scope>
    <source>
        <strain evidence="1">MA461A</strain>
    </source>
</reference>
<feature type="non-terminal residue" evidence="1">
    <location>
        <position position="50"/>
    </location>
</feature>
<feature type="non-terminal residue" evidence="1">
    <location>
        <position position="1"/>
    </location>
</feature>
<proteinExistence type="predicted"/>
<gene>
    <name evidence="1" type="ORF">RPERSI_LOCUS30886</name>
</gene>
<comment type="caution">
    <text evidence="1">The sequence shown here is derived from an EMBL/GenBank/DDBJ whole genome shotgun (WGS) entry which is preliminary data.</text>
</comment>